<accession>A0ABV8FDI6</accession>
<protein>
    <recommendedName>
        <fullName evidence="3">Phage tail protein</fullName>
    </recommendedName>
</protein>
<comment type="caution">
    <text evidence="1">The sequence shown here is derived from an EMBL/GenBank/DDBJ whole genome shotgun (WGS) entry which is preliminary data.</text>
</comment>
<organism evidence="1 2">
    <name type="scientific">Streptosporangium jomthongense</name>
    <dbReference type="NCBI Taxonomy" id="1193683"/>
    <lineage>
        <taxon>Bacteria</taxon>
        <taxon>Bacillati</taxon>
        <taxon>Actinomycetota</taxon>
        <taxon>Actinomycetes</taxon>
        <taxon>Streptosporangiales</taxon>
        <taxon>Streptosporangiaceae</taxon>
        <taxon>Streptosporangium</taxon>
    </lineage>
</organism>
<proteinExistence type="predicted"/>
<reference evidence="2" key="1">
    <citation type="journal article" date="2019" name="Int. J. Syst. Evol. Microbiol.">
        <title>The Global Catalogue of Microorganisms (GCM) 10K type strain sequencing project: providing services to taxonomists for standard genome sequencing and annotation.</title>
        <authorList>
            <consortium name="The Broad Institute Genomics Platform"/>
            <consortium name="The Broad Institute Genome Sequencing Center for Infectious Disease"/>
            <person name="Wu L."/>
            <person name="Ma J."/>
        </authorList>
    </citation>
    <scope>NUCLEOTIDE SEQUENCE [LARGE SCALE GENOMIC DNA]</scope>
    <source>
        <strain evidence="2">TBRC 7912</strain>
    </source>
</reference>
<dbReference type="Proteomes" id="UP001595698">
    <property type="component" value="Unassembled WGS sequence"/>
</dbReference>
<evidence type="ECO:0000313" key="1">
    <source>
        <dbReference type="EMBL" id="MFC3986787.1"/>
    </source>
</evidence>
<keyword evidence="2" id="KW-1185">Reference proteome</keyword>
<sequence length="161" mass="17169">MVATPVTPANRFFRPGITKCYWVVSIANISAPTRSELNAGSDLSKDIADISGWMVSGQKIDTPDLNSRFVSNIPGLTSAAESAITFYQGEDSQDVGGLMPRDTEGHIVWLDGGDVAGRKMDVFPVRVLSVGKQRTMGAEAARLVIQYSVGAEPAEDVVIPA</sequence>
<evidence type="ECO:0008006" key="3">
    <source>
        <dbReference type="Google" id="ProtNLM"/>
    </source>
</evidence>
<evidence type="ECO:0000313" key="2">
    <source>
        <dbReference type="Proteomes" id="UP001595698"/>
    </source>
</evidence>
<dbReference type="EMBL" id="JBHSBC010000067">
    <property type="protein sequence ID" value="MFC3986787.1"/>
    <property type="molecule type" value="Genomic_DNA"/>
</dbReference>
<dbReference type="Pfam" id="PF25595">
    <property type="entry name" value="Phage_TTP_16"/>
    <property type="match status" value="1"/>
</dbReference>
<gene>
    <name evidence="1" type="ORF">ACFOYY_42125</name>
</gene>
<name>A0ABV8FDI6_9ACTN</name>
<dbReference type="InterPro" id="IPR058009">
    <property type="entry name" value="TTP_Phage_16"/>
</dbReference>
<dbReference type="RefSeq" id="WP_386197137.1">
    <property type="nucleotide sequence ID" value="NZ_JBHSBC010000067.1"/>
</dbReference>